<feature type="compositionally biased region" description="Basic and acidic residues" evidence="2">
    <location>
        <begin position="364"/>
        <end position="374"/>
    </location>
</feature>
<evidence type="ECO:0000256" key="2">
    <source>
        <dbReference type="SAM" id="MobiDB-lite"/>
    </source>
</evidence>
<dbReference type="InterPro" id="IPR050483">
    <property type="entry name" value="CoA-transferase_III_domain"/>
</dbReference>
<dbReference type="PANTHER" id="PTHR48207">
    <property type="entry name" value="SUCCINATE--HYDROXYMETHYLGLUTARATE COA-TRANSFERASE"/>
    <property type="match status" value="1"/>
</dbReference>
<proteinExistence type="predicted"/>
<dbReference type="Gene3D" id="3.30.1540.10">
    <property type="entry name" value="formyl-coa transferase, domain 3"/>
    <property type="match status" value="1"/>
</dbReference>
<evidence type="ECO:0000313" key="4">
    <source>
        <dbReference type="Proteomes" id="UP000476030"/>
    </source>
</evidence>
<dbReference type="InterPro" id="IPR003673">
    <property type="entry name" value="CoA-Trfase_fam_III"/>
</dbReference>
<dbReference type="Proteomes" id="UP000476030">
    <property type="component" value="Unassembled WGS sequence"/>
</dbReference>
<dbReference type="InterPro" id="IPR044855">
    <property type="entry name" value="CoA-Trfase_III_dom3_sf"/>
</dbReference>
<sequence>MSGPLDGILVISLEQAVAAPYLSCRLADAGARVIKVERPEGDFARNYDTVVNGESAYFVWLNRGKESVQIDIKKDEDLALLKSMIDKADVFIQNLAPGVVGRYGLDCETLQARNPRLITVDISGYGEDGPYAKMKAYDMLVQSETGLAMVTGSPEGPGRVGVSVCDIAAGMHGLVGVLEALYERDRTGRGRAVKSTLFAGMADWMTVPLLHQEYGGKAPGRGGLSHPSIAPYEAYETAEGGPVVISIQNQTEWQNLCEHGLQNPTLADDPRFATNEQRVANRPALNAEIDKIFGQLPRTEVIERLQKGRIAFGALNSVADLSDHPQLERTVVESGAGPVNLIASPVHLTGETGKYGSIPSLGEHNQKIRDEFSA</sequence>
<evidence type="ECO:0000313" key="3">
    <source>
        <dbReference type="EMBL" id="MZR31792.1"/>
    </source>
</evidence>
<keyword evidence="1 3" id="KW-0808">Transferase</keyword>
<dbReference type="SUPFAM" id="SSF89796">
    <property type="entry name" value="CoA-transferase family III (CaiB/BaiF)"/>
    <property type="match status" value="1"/>
</dbReference>
<dbReference type="PANTHER" id="PTHR48207:SF3">
    <property type="entry name" value="SUCCINATE--HYDROXYMETHYLGLUTARATE COA-TRANSFERASE"/>
    <property type="match status" value="1"/>
</dbReference>
<accession>A0A6L8WBE7</accession>
<keyword evidence="4" id="KW-1185">Reference proteome</keyword>
<organism evidence="3 4">
    <name type="scientific">Sneathiella litorea</name>
    <dbReference type="NCBI Taxonomy" id="2606216"/>
    <lineage>
        <taxon>Bacteria</taxon>
        <taxon>Pseudomonadati</taxon>
        <taxon>Pseudomonadota</taxon>
        <taxon>Alphaproteobacteria</taxon>
        <taxon>Sneathiellales</taxon>
        <taxon>Sneathiellaceae</taxon>
        <taxon>Sneathiella</taxon>
    </lineage>
</organism>
<gene>
    <name evidence="3" type="ORF">GQE98_14240</name>
</gene>
<dbReference type="GO" id="GO:0008410">
    <property type="term" value="F:CoA-transferase activity"/>
    <property type="evidence" value="ECO:0007669"/>
    <property type="project" value="TreeGrafter"/>
</dbReference>
<evidence type="ECO:0000256" key="1">
    <source>
        <dbReference type="ARBA" id="ARBA00022679"/>
    </source>
</evidence>
<protein>
    <submittedName>
        <fullName evidence="3">CoA transferase</fullName>
    </submittedName>
</protein>
<reference evidence="3 4" key="1">
    <citation type="submission" date="2019-12" db="EMBL/GenBank/DDBJ databases">
        <title>Snethiella sp. nov. sp. isolated from sea sand.</title>
        <authorList>
            <person name="Kim J."/>
            <person name="Jeong S.E."/>
            <person name="Jung H.S."/>
            <person name="Jeon C.O."/>
        </authorList>
    </citation>
    <scope>NUCLEOTIDE SEQUENCE [LARGE SCALE GENOMIC DNA]</scope>
    <source>
        <strain evidence="3 4">DP05</strain>
    </source>
</reference>
<dbReference type="RefSeq" id="WP_161316386.1">
    <property type="nucleotide sequence ID" value="NZ_WTUW01000009.1"/>
</dbReference>
<dbReference type="InterPro" id="IPR023606">
    <property type="entry name" value="CoA-Trfase_III_dom_1_sf"/>
</dbReference>
<dbReference type="Gene3D" id="3.40.50.10540">
    <property type="entry name" value="Crotonobetainyl-coa:carnitine coa-transferase, domain 1"/>
    <property type="match status" value="1"/>
</dbReference>
<feature type="region of interest" description="Disordered" evidence="2">
    <location>
        <begin position="354"/>
        <end position="374"/>
    </location>
</feature>
<comment type="caution">
    <text evidence="3">The sequence shown here is derived from an EMBL/GenBank/DDBJ whole genome shotgun (WGS) entry which is preliminary data.</text>
</comment>
<name>A0A6L8WBE7_9PROT</name>
<dbReference type="Pfam" id="PF02515">
    <property type="entry name" value="CoA_transf_3"/>
    <property type="match status" value="1"/>
</dbReference>
<dbReference type="EMBL" id="WTUW01000009">
    <property type="protein sequence ID" value="MZR31792.1"/>
    <property type="molecule type" value="Genomic_DNA"/>
</dbReference>
<dbReference type="AlphaFoldDB" id="A0A6L8WBE7"/>